<evidence type="ECO:0000256" key="4">
    <source>
        <dbReference type="ARBA" id="ARBA00022603"/>
    </source>
</evidence>
<keyword evidence="4 10" id="KW-0489">Methyltransferase</keyword>
<dbReference type="Pfam" id="PF04140">
    <property type="entry name" value="ICMT"/>
    <property type="match status" value="1"/>
</dbReference>
<dbReference type="PANTHER" id="PTHR12714:SF9">
    <property type="entry name" value="PROTEIN-S-ISOPRENYLCYSTEINE O-METHYLTRANSFERASE"/>
    <property type="match status" value="1"/>
</dbReference>
<dbReference type="AlphaFoldDB" id="A0A8S1LET8"/>
<evidence type="ECO:0000256" key="10">
    <source>
        <dbReference type="RuleBase" id="RU362022"/>
    </source>
</evidence>
<dbReference type="GO" id="GO:0004671">
    <property type="term" value="F:protein C-terminal S-isoprenylcysteine carboxyl O-methyltransferase activity"/>
    <property type="evidence" value="ECO:0007669"/>
    <property type="project" value="UniProtKB-EC"/>
</dbReference>
<evidence type="ECO:0000256" key="6">
    <source>
        <dbReference type="ARBA" id="ARBA00022691"/>
    </source>
</evidence>
<keyword evidence="9 10" id="KW-0472">Membrane</keyword>
<feature type="transmembrane region" description="Helical" evidence="10">
    <location>
        <begin position="116"/>
        <end position="136"/>
    </location>
</feature>
<comment type="similarity">
    <text evidence="2 10">Belongs to the class VI-like SAM-binding methyltransferase superfamily. Isoprenylcysteine carboxyl methyltransferase family.</text>
</comment>
<keyword evidence="12" id="KW-1185">Reference proteome</keyword>
<proteinExistence type="inferred from homology"/>
<evidence type="ECO:0000256" key="2">
    <source>
        <dbReference type="ARBA" id="ARBA00009140"/>
    </source>
</evidence>
<evidence type="ECO:0000256" key="7">
    <source>
        <dbReference type="ARBA" id="ARBA00022692"/>
    </source>
</evidence>
<evidence type="ECO:0000313" key="12">
    <source>
        <dbReference type="Proteomes" id="UP000688137"/>
    </source>
</evidence>
<feature type="transmembrane region" description="Helical" evidence="10">
    <location>
        <begin position="83"/>
        <end position="104"/>
    </location>
</feature>
<keyword evidence="10" id="KW-0256">Endoplasmic reticulum</keyword>
<name>A0A8S1LET8_PARPR</name>
<dbReference type="PROSITE" id="PS51564">
    <property type="entry name" value="SAM_ICMT"/>
    <property type="match status" value="1"/>
</dbReference>
<evidence type="ECO:0000256" key="5">
    <source>
        <dbReference type="ARBA" id="ARBA00022679"/>
    </source>
</evidence>
<gene>
    <name evidence="11" type="ORF">PPRIM_AZ9-3.1.T0370242</name>
</gene>
<evidence type="ECO:0000256" key="1">
    <source>
        <dbReference type="ARBA" id="ARBA00004141"/>
    </source>
</evidence>
<dbReference type="PANTHER" id="PTHR12714">
    <property type="entry name" value="PROTEIN-S ISOPRENYLCYSTEINE O-METHYLTRANSFERASE"/>
    <property type="match status" value="1"/>
</dbReference>
<feature type="transmembrane region" description="Helical" evidence="10">
    <location>
        <begin position="12"/>
        <end position="40"/>
    </location>
</feature>
<keyword evidence="7 10" id="KW-0812">Transmembrane</keyword>
<keyword evidence="5" id="KW-0808">Transferase</keyword>
<feature type="transmembrane region" description="Helical" evidence="10">
    <location>
        <begin position="60"/>
        <end position="77"/>
    </location>
</feature>
<comment type="catalytic activity">
    <reaction evidence="10">
        <text>[protein]-C-terminal S-[(2E,6E)-farnesyl]-L-cysteine + S-adenosyl-L-methionine = [protein]-C-terminal S-[(2E,6E)-farnesyl]-L-cysteine methyl ester + S-adenosyl-L-homocysteine</text>
        <dbReference type="Rhea" id="RHEA:21672"/>
        <dbReference type="Rhea" id="RHEA-COMP:12125"/>
        <dbReference type="Rhea" id="RHEA-COMP:12126"/>
        <dbReference type="ChEBI" id="CHEBI:57856"/>
        <dbReference type="ChEBI" id="CHEBI:59789"/>
        <dbReference type="ChEBI" id="CHEBI:90510"/>
        <dbReference type="ChEBI" id="CHEBI:90511"/>
        <dbReference type="EC" id="2.1.1.100"/>
    </reaction>
</comment>
<dbReference type="EMBL" id="CAJJDM010000036">
    <property type="protein sequence ID" value="CAD8065379.1"/>
    <property type="molecule type" value="Genomic_DNA"/>
</dbReference>
<keyword evidence="6 10" id="KW-0949">S-adenosyl-L-methionine</keyword>
<dbReference type="OMA" id="IKREEAY"/>
<accession>A0A8S1LET8</accession>
<comment type="caution">
    <text evidence="11">The sequence shown here is derived from an EMBL/GenBank/DDBJ whole genome shotgun (WGS) entry which is preliminary data.</text>
</comment>
<comment type="subcellular location">
    <subcellularLocation>
        <location evidence="10">Endoplasmic reticulum membrane</location>
        <topology evidence="10">Multi-pass membrane protein</topology>
    </subcellularLocation>
    <subcellularLocation>
        <location evidence="1">Membrane</location>
        <topology evidence="1">Multi-pass membrane protein</topology>
    </subcellularLocation>
</comment>
<evidence type="ECO:0000313" key="11">
    <source>
        <dbReference type="EMBL" id="CAD8065379.1"/>
    </source>
</evidence>
<reference evidence="11" key="1">
    <citation type="submission" date="2021-01" db="EMBL/GenBank/DDBJ databases">
        <authorList>
            <consortium name="Genoscope - CEA"/>
            <person name="William W."/>
        </authorList>
    </citation>
    <scope>NUCLEOTIDE SEQUENCE</scope>
</reference>
<feature type="transmembrane region" description="Helical" evidence="10">
    <location>
        <begin position="148"/>
        <end position="170"/>
    </location>
</feature>
<dbReference type="GO" id="GO:0032259">
    <property type="term" value="P:methylation"/>
    <property type="evidence" value="ECO:0007669"/>
    <property type="project" value="UniProtKB-KW"/>
</dbReference>
<keyword evidence="8 10" id="KW-1133">Transmembrane helix</keyword>
<sequence length="272" mass="32169">MLINKELYLIQWIIIALTLSLLLLFDTVLIQISIIGSLIYFTWKLSPKRYPKLGIEISKINATCVVFGFLIYFAWIIRENHVGFSIFLMNQVLFHMGEMLHVAFYKFNLLKWGSYLINHSFGYNLAISFSISEYFAESYFFNKNYQTLILIGVLCTLVGHIFRIGAFISAKQSFHHQVQSKKASDHILITTGIYKFSRHPSYFGFFIYSLGQQIILQNPISFIAYIPVLYKFFIQRIYLEEYYLYQFFGHAYQDYSENTPILIPFIEYFLRF</sequence>
<dbReference type="Proteomes" id="UP000688137">
    <property type="component" value="Unassembled WGS sequence"/>
</dbReference>
<evidence type="ECO:0000256" key="9">
    <source>
        <dbReference type="ARBA" id="ARBA00023136"/>
    </source>
</evidence>
<dbReference type="InterPro" id="IPR007269">
    <property type="entry name" value="ICMT_MeTrfase"/>
</dbReference>
<evidence type="ECO:0000256" key="3">
    <source>
        <dbReference type="ARBA" id="ARBA00012151"/>
    </source>
</evidence>
<dbReference type="GO" id="GO:0005789">
    <property type="term" value="C:endoplasmic reticulum membrane"/>
    <property type="evidence" value="ECO:0007669"/>
    <property type="project" value="UniProtKB-SubCell"/>
</dbReference>
<evidence type="ECO:0000256" key="8">
    <source>
        <dbReference type="ARBA" id="ARBA00022989"/>
    </source>
</evidence>
<protein>
    <recommendedName>
        <fullName evidence="3 10">Protein-S-isoprenylcysteine O-methyltransferase</fullName>
        <ecNumber evidence="3 10">2.1.1.100</ecNumber>
    </recommendedName>
</protein>
<dbReference type="EC" id="2.1.1.100" evidence="3 10"/>
<dbReference type="InterPro" id="IPR025770">
    <property type="entry name" value="PPMT_MeTrfase"/>
</dbReference>
<organism evidence="11 12">
    <name type="scientific">Paramecium primaurelia</name>
    <dbReference type="NCBI Taxonomy" id="5886"/>
    <lineage>
        <taxon>Eukaryota</taxon>
        <taxon>Sar</taxon>
        <taxon>Alveolata</taxon>
        <taxon>Ciliophora</taxon>
        <taxon>Intramacronucleata</taxon>
        <taxon>Oligohymenophorea</taxon>
        <taxon>Peniculida</taxon>
        <taxon>Parameciidae</taxon>
        <taxon>Paramecium</taxon>
    </lineage>
</organism>